<protein>
    <submittedName>
        <fullName evidence="2">DUF5313 family protein</fullName>
    </submittedName>
</protein>
<dbReference type="InterPro" id="IPR035197">
    <property type="entry name" value="DUF5313"/>
</dbReference>
<accession>A0A934U4P9</accession>
<evidence type="ECO:0000313" key="2">
    <source>
        <dbReference type="EMBL" id="MBJ8340724.1"/>
    </source>
</evidence>
<gene>
    <name evidence="2" type="ORF">JGU71_17670</name>
</gene>
<dbReference type="AlphaFoldDB" id="A0A934U4P9"/>
<dbReference type="EMBL" id="JAEMNV010000005">
    <property type="protein sequence ID" value="MBJ8340724.1"/>
    <property type="molecule type" value="Genomic_DNA"/>
</dbReference>
<feature type="transmembrane region" description="Helical" evidence="1">
    <location>
        <begin position="68"/>
        <end position="87"/>
    </location>
</feature>
<keyword evidence="3" id="KW-1185">Reference proteome</keyword>
<keyword evidence="1" id="KW-0812">Transmembrane</keyword>
<dbReference type="Pfam" id="PF17240">
    <property type="entry name" value="DUF5313"/>
    <property type="match status" value="1"/>
</dbReference>
<organism evidence="2 3">
    <name type="scientific">Antrihabitans stalagmiti</name>
    <dbReference type="NCBI Taxonomy" id="2799499"/>
    <lineage>
        <taxon>Bacteria</taxon>
        <taxon>Bacillati</taxon>
        <taxon>Actinomycetota</taxon>
        <taxon>Actinomycetes</taxon>
        <taxon>Mycobacteriales</taxon>
        <taxon>Nocardiaceae</taxon>
        <taxon>Antrihabitans</taxon>
    </lineage>
</organism>
<proteinExistence type="predicted"/>
<evidence type="ECO:0000256" key="1">
    <source>
        <dbReference type="SAM" id="Phobius"/>
    </source>
</evidence>
<keyword evidence="1" id="KW-1133">Transmembrane helix</keyword>
<feature type="transmembrane region" description="Helical" evidence="1">
    <location>
        <begin position="44"/>
        <end position="62"/>
    </location>
</feature>
<name>A0A934U4P9_9NOCA</name>
<evidence type="ECO:0000313" key="3">
    <source>
        <dbReference type="Proteomes" id="UP000655868"/>
    </source>
</evidence>
<reference evidence="2" key="1">
    <citation type="submission" date="2020-12" db="EMBL/GenBank/DDBJ databases">
        <title>Antrihabitans popcorni sp. nov. and Antrihabitans auranticaus sp. nov., isolated from a larva cave.</title>
        <authorList>
            <person name="Lee S.D."/>
            <person name="Kim I.S."/>
        </authorList>
    </citation>
    <scope>NUCLEOTIDE SEQUENCE</scope>
    <source>
        <strain evidence="2">YC3-6</strain>
    </source>
</reference>
<dbReference type="Proteomes" id="UP000655868">
    <property type="component" value="Unassembled WGS sequence"/>
</dbReference>
<keyword evidence="1" id="KW-0472">Membrane</keyword>
<dbReference type="RefSeq" id="WP_199705588.1">
    <property type="nucleotide sequence ID" value="NZ_JAEMNV010000005.1"/>
</dbReference>
<sequence>MSNETRTKPNLIEYITYSYGRTLPPSMRDWVRHDLAGKGSATRLVIRVTIPCILLLLPLLLIPTTLYVYISMTVPILIPFVYFAIALNRVYRRHRLSQHGLDPALVDEQDKAKNAVEYQAYRDRHGHT</sequence>
<comment type="caution">
    <text evidence="2">The sequence shown here is derived from an EMBL/GenBank/DDBJ whole genome shotgun (WGS) entry which is preliminary data.</text>
</comment>